<protein>
    <submittedName>
        <fullName evidence="4">11190_t:CDS:1</fullName>
    </submittedName>
</protein>
<feature type="domain" description="AIG1-type G" evidence="3">
    <location>
        <begin position="126"/>
        <end position="286"/>
    </location>
</feature>
<dbReference type="Proteomes" id="UP000789405">
    <property type="component" value="Unassembled WGS sequence"/>
</dbReference>
<keyword evidence="2" id="KW-0342">GTP-binding</keyword>
<organism evidence="4 5">
    <name type="scientific">Dentiscutata erythropus</name>
    <dbReference type="NCBI Taxonomy" id="1348616"/>
    <lineage>
        <taxon>Eukaryota</taxon>
        <taxon>Fungi</taxon>
        <taxon>Fungi incertae sedis</taxon>
        <taxon>Mucoromycota</taxon>
        <taxon>Glomeromycotina</taxon>
        <taxon>Glomeromycetes</taxon>
        <taxon>Diversisporales</taxon>
        <taxon>Gigasporaceae</taxon>
        <taxon>Dentiscutata</taxon>
    </lineage>
</organism>
<dbReference type="OrthoDB" id="8954335at2759"/>
<evidence type="ECO:0000256" key="2">
    <source>
        <dbReference type="ARBA" id="ARBA00023134"/>
    </source>
</evidence>
<evidence type="ECO:0000256" key="1">
    <source>
        <dbReference type="ARBA" id="ARBA00022741"/>
    </source>
</evidence>
<evidence type="ECO:0000313" key="4">
    <source>
        <dbReference type="EMBL" id="CAG8693670.1"/>
    </source>
</evidence>
<evidence type="ECO:0000259" key="3">
    <source>
        <dbReference type="Pfam" id="PF04548"/>
    </source>
</evidence>
<dbReference type="InterPro" id="IPR027417">
    <property type="entry name" value="P-loop_NTPase"/>
</dbReference>
<dbReference type="PANTHER" id="PTHR10903:SF184">
    <property type="entry name" value="GTP-BINDING PROTEIN A"/>
    <property type="match status" value="1"/>
</dbReference>
<dbReference type="SUPFAM" id="SSF52540">
    <property type="entry name" value="P-loop containing nucleoside triphosphate hydrolases"/>
    <property type="match status" value="1"/>
</dbReference>
<keyword evidence="1" id="KW-0547">Nucleotide-binding</keyword>
<sequence length="367" mass="41727">MTNFKQTNEDKEIVKKANIQGKIKNIIYFDKYDQKYALIINKVAGLYAIRLVKYESKKLSIAQKEQLDNAPEKIKIRAVKRFPDLMGFYQSKEEAYGEAVKIEGDTELINQCIHEIETYEDETENNILLIGTTGSGKSTLANVISNTSECNESGGSVSKTLHFQIINFEWNNIKYRVVDTVGIGDTNLSKEEVLYKMGEAIHSMKNGIKQVFVVIRGRFTNEAIEPFDFAQKIFKNSAEHITIIRTGFEDFEDVETCEKDKSELMTSNSKISRILNKCKIIHVNNPPESKRRLVDNKKDRESSRGIIMAHLESCQDKMIASEVDKQIGEQLNESIRQIMQSEGAEGEFIASVNNPVWGDAKFIELVS</sequence>
<dbReference type="Gene3D" id="3.40.50.300">
    <property type="entry name" value="P-loop containing nucleotide triphosphate hydrolases"/>
    <property type="match status" value="1"/>
</dbReference>
<accession>A0A9N9HJC7</accession>
<keyword evidence="5" id="KW-1185">Reference proteome</keyword>
<dbReference type="PANTHER" id="PTHR10903">
    <property type="entry name" value="GTPASE, IMAP FAMILY MEMBER-RELATED"/>
    <property type="match status" value="1"/>
</dbReference>
<dbReference type="EMBL" id="CAJVPY010008279">
    <property type="protein sequence ID" value="CAG8693670.1"/>
    <property type="molecule type" value="Genomic_DNA"/>
</dbReference>
<proteinExistence type="predicted"/>
<dbReference type="AlphaFoldDB" id="A0A9N9HJC7"/>
<dbReference type="GO" id="GO:0005525">
    <property type="term" value="F:GTP binding"/>
    <property type="evidence" value="ECO:0007669"/>
    <property type="project" value="UniProtKB-KW"/>
</dbReference>
<reference evidence="4" key="1">
    <citation type="submission" date="2021-06" db="EMBL/GenBank/DDBJ databases">
        <authorList>
            <person name="Kallberg Y."/>
            <person name="Tangrot J."/>
            <person name="Rosling A."/>
        </authorList>
    </citation>
    <scope>NUCLEOTIDE SEQUENCE</scope>
    <source>
        <strain evidence="4">MA453B</strain>
    </source>
</reference>
<dbReference type="InterPro" id="IPR006703">
    <property type="entry name" value="G_AIG1"/>
</dbReference>
<gene>
    <name evidence="4" type="ORF">DERYTH_LOCUS12536</name>
</gene>
<evidence type="ECO:0000313" key="5">
    <source>
        <dbReference type="Proteomes" id="UP000789405"/>
    </source>
</evidence>
<comment type="caution">
    <text evidence="4">The sequence shown here is derived from an EMBL/GenBank/DDBJ whole genome shotgun (WGS) entry which is preliminary data.</text>
</comment>
<name>A0A9N9HJC7_9GLOM</name>
<dbReference type="Pfam" id="PF04548">
    <property type="entry name" value="AIG1"/>
    <property type="match status" value="1"/>
</dbReference>
<dbReference type="InterPro" id="IPR045058">
    <property type="entry name" value="GIMA/IAN/Toc"/>
</dbReference>